<gene>
    <name evidence="2" type="ORF">RCOM_1223930</name>
</gene>
<feature type="chain" id="PRO_5002889352" description="Secreted protein" evidence="1">
    <location>
        <begin position="23"/>
        <end position="94"/>
    </location>
</feature>
<keyword evidence="3" id="KW-1185">Reference proteome</keyword>
<keyword evidence="1" id="KW-0732">Signal</keyword>
<dbReference type="AlphaFoldDB" id="B9SFQ5"/>
<name>B9SFQ5_RICCO</name>
<dbReference type="EMBL" id="EQ973946">
    <property type="protein sequence ID" value="EEF37544.1"/>
    <property type="molecule type" value="Genomic_DNA"/>
</dbReference>
<dbReference type="InParanoid" id="B9SFQ5"/>
<evidence type="ECO:0000313" key="3">
    <source>
        <dbReference type="Proteomes" id="UP000008311"/>
    </source>
</evidence>
<reference evidence="3" key="1">
    <citation type="journal article" date="2010" name="Nat. Biotechnol.">
        <title>Draft genome sequence of the oilseed species Ricinus communis.</title>
        <authorList>
            <person name="Chan A.P."/>
            <person name="Crabtree J."/>
            <person name="Zhao Q."/>
            <person name="Lorenzi H."/>
            <person name="Orvis J."/>
            <person name="Puiu D."/>
            <person name="Melake-Berhan A."/>
            <person name="Jones K.M."/>
            <person name="Redman J."/>
            <person name="Chen G."/>
            <person name="Cahoon E.B."/>
            <person name="Gedil M."/>
            <person name="Stanke M."/>
            <person name="Haas B.J."/>
            <person name="Wortman J.R."/>
            <person name="Fraser-Liggett C.M."/>
            <person name="Ravel J."/>
            <person name="Rabinowicz P.D."/>
        </authorList>
    </citation>
    <scope>NUCLEOTIDE SEQUENCE [LARGE SCALE GENOMIC DNA]</scope>
    <source>
        <strain evidence="3">cv. Hale</strain>
    </source>
</reference>
<dbReference type="Proteomes" id="UP000008311">
    <property type="component" value="Unassembled WGS sequence"/>
</dbReference>
<evidence type="ECO:0008006" key="4">
    <source>
        <dbReference type="Google" id="ProtNLM"/>
    </source>
</evidence>
<evidence type="ECO:0000313" key="2">
    <source>
        <dbReference type="EMBL" id="EEF37544.1"/>
    </source>
</evidence>
<proteinExistence type="predicted"/>
<protein>
    <recommendedName>
        <fullName evidence="4">Secreted protein</fullName>
    </recommendedName>
</protein>
<feature type="signal peptide" evidence="1">
    <location>
        <begin position="1"/>
        <end position="22"/>
    </location>
</feature>
<organism evidence="2 3">
    <name type="scientific">Ricinus communis</name>
    <name type="common">Castor bean</name>
    <dbReference type="NCBI Taxonomy" id="3988"/>
    <lineage>
        <taxon>Eukaryota</taxon>
        <taxon>Viridiplantae</taxon>
        <taxon>Streptophyta</taxon>
        <taxon>Embryophyta</taxon>
        <taxon>Tracheophyta</taxon>
        <taxon>Spermatophyta</taxon>
        <taxon>Magnoliopsida</taxon>
        <taxon>eudicotyledons</taxon>
        <taxon>Gunneridae</taxon>
        <taxon>Pentapetalae</taxon>
        <taxon>rosids</taxon>
        <taxon>fabids</taxon>
        <taxon>Malpighiales</taxon>
        <taxon>Euphorbiaceae</taxon>
        <taxon>Acalyphoideae</taxon>
        <taxon>Acalypheae</taxon>
        <taxon>Ricinus</taxon>
    </lineage>
</organism>
<evidence type="ECO:0000256" key="1">
    <source>
        <dbReference type="SAM" id="SignalP"/>
    </source>
</evidence>
<accession>B9SFQ5</accession>
<sequence>MWSTTMQLASAFLHLRCRACLACESFCTLHWCVERSAPRGGHTPSWLTASGLLARAFTARSPYCAPAGPGCFCRATATSPILIAATWLAPKVLF</sequence>